<dbReference type="AlphaFoldDB" id="A0AAE0HJF5"/>
<name>A0AAE0HJF5_9PEZI</name>
<dbReference type="EMBL" id="JAUEPN010000003">
    <property type="protein sequence ID" value="KAK3297327.1"/>
    <property type="molecule type" value="Genomic_DNA"/>
</dbReference>
<evidence type="ECO:0000256" key="1">
    <source>
        <dbReference type="SAM" id="Phobius"/>
    </source>
</evidence>
<evidence type="ECO:0000313" key="2">
    <source>
        <dbReference type="EMBL" id="KAK3297327.1"/>
    </source>
</evidence>
<comment type="caution">
    <text evidence="2">The sequence shown here is derived from an EMBL/GenBank/DDBJ whole genome shotgun (WGS) entry which is preliminary data.</text>
</comment>
<keyword evidence="1" id="KW-0812">Transmembrane</keyword>
<gene>
    <name evidence="2" type="ORF">B0H64DRAFT_122626</name>
</gene>
<organism evidence="2 3">
    <name type="scientific">Chaetomium fimeti</name>
    <dbReference type="NCBI Taxonomy" id="1854472"/>
    <lineage>
        <taxon>Eukaryota</taxon>
        <taxon>Fungi</taxon>
        <taxon>Dikarya</taxon>
        <taxon>Ascomycota</taxon>
        <taxon>Pezizomycotina</taxon>
        <taxon>Sordariomycetes</taxon>
        <taxon>Sordariomycetidae</taxon>
        <taxon>Sordariales</taxon>
        <taxon>Chaetomiaceae</taxon>
        <taxon>Chaetomium</taxon>
    </lineage>
</organism>
<evidence type="ECO:0000313" key="3">
    <source>
        <dbReference type="Proteomes" id="UP001278766"/>
    </source>
</evidence>
<reference evidence="2" key="1">
    <citation type="journal article" date="2023" name="Mol. Phylogenet. Evol.">
        <title>Genome-scale phylogeny and comparative genomics of the fungal order Sordariales.</title>
        <authorList>
            <person name="Hensen N."/>
            <person name="Bonometti L."/>
            <person name="Westerberg I."/>
            <person name="Brannstrom I.O."/>
            <person name="Guillou S."/>
            <person name="Cros-Aarteil S."/>
            <person name="Calhoun S."/>
            <person name="Haridas S."/>
            <person name="Kuo A."/>
            <person name="Mondo S."/>
            <person name="Pangilinan J."/>
            <person name="Riley R."/>
            <person name="LaButti K."/>
            <person name="Andreopoulos B."/>
            <person name="Lipzen A."/>
            <person name="Chen C."/>
            <person name="Yan M."/>
            <person name="Daum C."/>
            <person name="Ng V."/>
            <person name="Clum A."/>
            <person name="Steindorff A."/>
            <person name="Ohm R.A."/>
            <person name="Martin F."/>
            <person name="Silar P."/>
            <person name="Natvig D.O."/>
            <person name="Lalanne C."/>
            <person name="Gautier V."/>
            <person name="Ament-Velasquez S.L."/>
            <person name="Kruys A."/>
            <person name="Hutchinson M.I."/>
            <person name="Powell A.J."/>
            <person name="Barry K."/>
            <person name="Miller A.N."/>
            <person name="Grigoriev I.V."/>
            <person name="Debuchy R."/>
            <person name="Gladieux P."/>
            <person name="Hiltunen Thoren M."/>
            <person name="Johannesson H."/>
        </authorList>
    </citation>
    <scope>NUCLEOTIDE SEQUENCE</scope>
    <source>
        <strain evidence="2">CBS 168.71</strain>
    </source>
</reference>
<accession>A0AAE0HJF5</accession>
<keyword evidence="1" id="KW-0472">Membrane</keyword>
<keyword evidence="3" id="KW-1185">Reference proteome</keyword>
<reference evidence="2" key="2">
    <citation type="submission" date="2023-06" db="EMBL/GenBank/DDBJ databases">
        <authorList>
            <consortium name="Lawrence Berkeley National Laboratory"/>
            <person name="Haridas S."/>
            <person name="Hensen N."/>
            <person name="Bonometti L."/>
            <person name="Westerberg I."/>
            <person name="Brannstrom I.O."/>
            <person name="Guillou S."/>
            <person name="Cros-Aarteil S."/>
            <person name="Calhoun S."/>
            <person name="Kuo A."/>
            <person name="Mondo S."/>
            <person name="Pangilinan J."/>
            <person name="Riley R."/>
            <person name="Labutti K."/>
            <person name="Andreopoulos B."/>
            <person name="Lipzen A."/>
            <person name="Chen C."/>
            <person name="Yanf M."/>
            <person name="Daum C."/>
            <person name="Ng V."/>
            <person name="Clum A."/>
            <person name="Steindorff A."/>
            <person name="Ohm R."/>
            <person name="Martin F."/>
            <person name="Silar P."/>
            <person name="Natvig D."/>
            <person name="Lalanne C."/>
            <person name="Gautier V."/>
            <person name="Ament-Velasquez S.L."/>
            <person name="Kruys A."/>
            <person name="Hutchinson M.I."/>
            <person name="Powell A.J."/>
            <person name="Barry K."/>
            <person name="Miller A.N."/>
            <person name="Grigoriev I.V."/>
            <person name="Debuchy R."/>
            <person name="Gladieux P."/>
            <person name="Thoren M.H."/>
            <person name="Johannesson H."/>
        </authorList>
    </citation>
    <scope>NUCLEOTIDE SEQUENCE</scope>
    <source>
        <strain evidence="2">CBS 168.71</strain>
    </source>
</reference>
<feature type="transmembrane region" description="Helical" evidence="1">
    <location>
        <begin position="6"/>
        <end position="27"/>
    </location>
</feature>
<proteinExistence type="predicted"/>
<dbReference type="GeneID" id="87834929"/>
<dbReference type="Proteomes" id="UP001278766">
    <property type="component" value="Unassembled WGS sequence"/>
</dbReference>
<protein>
    <submittedName>
        <fullName evidence="2">Uncharacterized protein</fullName>
    </submittedName>
</protein>
<keyword evidence="1" id="KW-1133">Transmembrane helix</keyword>
<sequence length="88" mass="10091">MSFTRFLFFDSFCSICFLGNLYLLLFASPSAFLPSSAFFWREGAHTTCKTRAHLRQIVSSKGCCVRQTPVRLGTRARVAQHFLIFIDF</sequence>
<dbReference type="RefSeq" id="XP_062660841.1">
    <property type="nucleotide sequence ID" value="XM_062797981.1"/>
</dbReference>